<sequence length="141" mass="15358">MKSLYIISFLALSVSAYAQENKKVQESEDQAQIVKQLREREAQQAKDLQENTLQKQTVTTLVSEQGLEVKKQATKAQNSSSNNSSGKLLPNTATLDEIKASIPNRQTSRTGTANPGKTSSNAVGLPNTATLEEIKKTIPKN</sequence>
<reference evidence="5" key="1">
    <citation type="submission" date="2016-11" db="EMBL/GenBank/DDBJ databases">
        <authorList>
            <person name="Varghese N."/>
            <person name="Submissions S."/>
        </authorList>
    </citation>
    <scope>NUCLEOTIDE SEQUENCE [LARGE SCALE GENOMIC DNA]</scope>
    <source>
        <strain evidence="5">DSM 19055</strain>
    </source>
</reference>
<evidence type="ECO:0000256" key="3">
    <source>
        <dbReference type="SAM" id="SignalP"/>
    </source>
</evidence>
<proteinExistence type="predicted"/>
<evidence type="ECO:0000313" key="5">
    <source>
        <dbReference type="Proteomes" id="UP000184047"/>
    </source>
</evidence>
<gene>
    <name evidence="4" type="ORF">SAMN05421866_1937</name>
</gene>
<accession>A0A1M5PT70</accession>
<evidence type="ECO:0000256" key="2">
    <source>
        <dbReference type="SAM" id="MobiDB-lite"/>
    </source>
</evidence>
<name>A0A1M5PT70_9FLAO</name>
<dbReference type="RefSeq" id="WP_073062181.1">
    <property type="nucleotide sequence ID" value="NZ_FQWT01000002.1"/>
</dbReference>
<keyword evidence="1" id="KW-0175">Coiled coil</keyword>
<feature type="compositionally biased region" description="Polar residues" evidence="2">
    <location>
        <begin position="103"/>
        <end position="130"/>
    </location>
</feature>
<organism evidence="4 5">
    <name type="scientific">Chryseobacterium oranimense</name>
    <dbReference type="NCBI Taxonomy" id="421058"/>
    <lineage>
        <taxon>Bacteria</taxon>
        <taxon>Pseudomonadati</taxon>
        <taxon>Bacteroidota</taxon>
        <taxon>Flavobacteriia</taxon>
        <taxon>Flavobacteriales</taxon>
        <taxon>Weeksellaceae</taxon>
        <taxon>Chryseobacterium group</taxon>
        <taxon>Chryseobacterium</taxon>
    </lineage>
</organism>
<feature type="region of interest" description="Disordered" evidence="2">
    <location>
        <begin position="64"/>
        <end position="141"/>
    </location>
</feature>
<protein>
    <recommendedName>
        <fullName evidence="6">Colicin import membrane protein</fullName>
    </recommendedName>
</protein>
<feature type="signal peptide" evidence="3">
    <location>
        <begin position="1"/>
        <end position="18"/>
    </location>
</feature>
<dbReference type="AlphaFoldDB" id="A0A1M5PT70"/>
<dbReference type="EMBL" id="FQWT01000002">
    <property type="protein sequence ID" value="SHH04709.1"/>
    <property type="molecule type" value="Genomic_DNA"/>
</dbReference>
<keyword evidence="5" id="KW-1185">Reference proteome</keyword>
<dbReference type="STRING" id="421058.SAMN05421866_1937"/>
<evidence type="ECO:0000313" key="4">
    <source>
        <dbReference type="EMBL" id="SHH04709.1"/>
    </source>
</evidence>
<dbReference type="OrthoDB" id="1260658at2"/>
<keyword evidence="3" id="KW-0732">Signal</keyword>
<feature type="compositionally biased region" description="Basic and acidic residues" evidence="2">
    <location>
        <begin position="132"/>
        <end position="141"/>
    </location>
</feature>
<dbReference type="Proteomes" id="UP000184047">
    <property type="component" value="Unassembled WGS sequence"/>
</dbReference>
<feature type="chain" id="PRO_5012454757" description="Colicin import membrane protein" evidence="3">
    <location>
        <begin position="19"/>
        <end position="141"/>
    </location>
</feature>
<evidence type="ECO:0008006" key="6">
    <source>
        <dbReference type="Google" id="ProtNLM"/>
    </source>
</evidence>
<feature type="coiled-coil region" evidence="1">
    <location>
        <begin position="17"/>
        <end position="51"/>
    </location>
</feature>
<dbReference type="eggNOG" id="ENOG50343AV">
    <property type="taxonomic scope" value="Bacteria"/>
</dbReference>
<evidence type="ECO:0000256" key="1">
    <source>
        <dbReference type="SAM" id="Coils"/>
    </source>
</evidence>